<protein>
    <submittedName>
        <fullName evidence="1">Broad specificity phosphatase PhoE</fullName>
    </submittedName>
</protein>
<dbReference type="EMBL" id="JACHJR010000001">
    <property type="protein sequence ID" value="MBB4945922.1"/>
    <property type="molecule type" value="Genomic_DNA"/>
</dbReference>
<dbReference type="InterPro" id="IPR029033">
    <property type="entry name" value="His_PPase_superfam"/>
</dbReference>
<evidence type="ECO:0000313" key="2">
    <source>
        <dbReference type="Proteomes" id="UP000573327"/>
    </source>
</evidence>
<evidence type="ECO:0000313" key="1">
    <source>
        <dbReference type="EMBL" id="MBB4945922.1"/>
    </source>
</evidence>
<dbReference type="Gene3D" id="3.40.50.1240">
    <property type="entry name" value="Phosphoglycerate mutase-like"/>
    <property type="match status" value="1"/>
</dbReference>
<name>A0A7W7S9F2_9ACTN</name>
<dbReference type="Proteomes" id="UP000573327">
    <property type="component" value="Unassembled WGS sequence"/>
</dbReference>
<keyword evidence="2" id="KW-1185">Reference proteome</keyword>
<dbReference type="InterPro" id="IPR013078">
    <property type="entry name" value="His_Pase_superF_clade-1"/>
</dbReference>
<dbReference type="RefSeq" id="WP_184912647.1">
    <property type="nucleotide sequence ID" value="NZ_JACHJR010000001.1"/>
</dbReference>
<sequence>MTVRVMFISPAIGAALRGARFEDGEPLDAVGRSRAEAAAGSVRADGAVLVSPTARCRETAEALGLTATGAPGPAGWSMGRWRGRPLDEVAGAEPEAVGQWLADPDAAPHGGESLTALCARMADWLTALPDGPVLAVAETELIRAAVVHALAVPAQAFWRIDVPPLTATELTGRSGRWNLRCGHPLG</sequence>
<accession>A0A7W7S9F2</accession>
<dbReference type="Pfam" id="PF00300">
    <property type="entry name" value="His_Phos_1"/>
    <property type="match status" value="1"/>
</dbReference>
<gene>
    <name evidence="1" type="ORF">F4556_001457</name>
</gene>
<reference evidence="1 2" key="1">
    <citation type="submission" date="2020-08" db="EMBL/GenBank/DDBJ databases">
        <title>Sequencing the genomes of 1000 actinobacteria strains.</title>
        <authorList>
            <person name="Klenk H.-P."/>
        </authorList>
    </citation>
    <scope>NUCLEOTIDE SEQUENCE [LARGE SCALE GENOMIC DNA]</scope>
    <source>
        <strain evidence="1 2">DSM 44786</strain>
    </source>
</reference>
<organism evidence="1 2">
    <name type="scientific">Kitasatospora gansuensis</name>
    <dbReference type="NCBI Taxonomy" id="258050"/>
    <lineage>
        <taxon>Bacteria</taxon>
        <taxon>Bacillati</taxon>
        <taxon>Actinomycetota</taxon>
        <taxon>Actinomycetes</taxon>
        <taxon>Kitasatosporales</taxon>
        <taxon>Streptomycetaceae</taxon>
        <taxon>Kitasatospora</taxon>
    </lineage>
</organism>
<dbReference type="SUPFAM" id="SSF53254">
    <property type="entry name" value="Phosphoglycerate mutase-like"/>
    <property type="match status" value="1"/>
</dbReference>
<comment type="caution">
    <text evidence="1">The sequence shown here is derived from an EMBL/GenBank/DDBJ whole genome shotgun (WGS) entry which is preliminary data.</text>
</comment>
<proteinExistence type="predicted"/>
<dbReference type="AlphaFoldDB" id="A0A7W7S9F2"/>